<evidence type="ECO:0000313" key="1">
    <source>
        <dbReference type="EMBL" id="DAA02858.1"/>
    </source>
</evidence>
<dbReference type="EMBL" id="BK002013">
    <property type="protein sequence ID" value="DAA02858.1"/>
    <property type="molecule type" value="Genomic_DNA"/>
</dbReference>
<accession>Q6ILK3</accession>
<gene>
    <name evidence="1" type="ORF">HDC09225</name>
</gene>
<reference evidence="1" key="1">
    <citation type="journal article" date="2003" name="Genome Biol.">
        <title>An integrated gene annotation and transcriptional profiling approach towards the full gene content of the Drosophila genome.</title>
        <authorList>
            <person name="Hild M."/>
            <person name="Beckmann B."/>
            <person name="Haas S.A."/>
            <person name="Koch B."/>
            <person name="Solovyev V."/>
            <person name="Busold C."/>
            <person name="Fellenberg K."/>
            <person name="Boutros M."/>
            <person name="Vingron M."/>
            <person name="Sauer F."/>
            <person name="Hoheisel J.D."/>
            <person name="Paro R."/>
        </authorList>
    </citation>
    <scope>NUCLEOTIDE SEQUENCE</scope>
</reference>
<name>Q6ILK3_DROME</name>
<organism evidence="1">
    <name type="scientific">Drosophila melanogaster</name>
    <name type="common">Fruit fly</name>
    <dbReference type="NCBI Taxonomy" id="7227"/>
    <lineage>
        <taxon>Eukaryota</taxon>
        <taxon>Metazoa</taxon>
        <taxon>Ecdysozoa</taxon>
        <taxon>Arthropoda</taxon>
        <taxon>Hexapoda</taxon>
        <taxon>Insecta</taxon>
        <taxon>Pterygota</taxon>
        <taxon>Neoptera</taxon>
        <taxon>Endopterygota</taxon>
        <taxon>Diptera</taxon>
        <taxon>Brachycera</taxon>
        <taxon>Muscomorpha</taxon>
        <taxon>Ephydroidea</taxon>
        <taxon>Drosophilidae</taxon>
        <taxon>Drosophila</taxon>
        <taxon>Sophophora</taxon>
    </lineage>
</organism>
<proteinExistence type="predicted"/>
<dbReference type="AlphaFoldDB" id="Q6ILK3"/>
<sequence>MPINITIPVLSYIPVRGGARGALPLPAHCQSVHPWLCMCLFTNTYALTSSSCLSHQHDFLARFSRPLLISTIQPSPPPPIGLSLPRRQLWPLKLFEPELANCPYVTWIRLSGQLRIRESSALLVGTWRVKGFILHPCFELPLGVLQKMLRKLVNFTEIVMHI</sequence>
<protein>
    <submittedName>
        <fullName evidence="1">HDC09225</fullName>
    </submittedName>
</protein>